<accession>A0A1M7ZMV4</accession>
<feature type="domain" description="DUF2460" evidence="1">
    <location>
        <begin position="5"/>
        <end position="209"/>
    </location>
</feature>
<evidence type="ECO:0000313" key="3">
    <source>
        <dbReference type="Proteomes" id="UP000186406"/>
    </source>
</evidence>
<evidence type="ECO:0000259" key="1">
    <source>
        <dbReference type="Pfam" id="PF09343"/>
    </source>
</evidence>
<protein>
    <submittedName>
        <fullName evidence="2">TIGR02217 family protein</fullName>
    </submittedName>
</protein>
<dbReference type="AlphaFoldDB" id="A0A1M7ZMV4"/>
<dbReference type="NCBIfam" id="TIGR02217">
    <property type="entry name" value="chp_TIGR02217"/>
    <property type="match status" value="1"/>
</dbReference>
<gene>
    <name evidence="2" type="ORF">SAMN02745172_02888</name>
</gene>
<reference evidence="2 3" key="1">
    <citation type="submission" date="2016-12" db="EMBL/GenBank/DDBJ databases">
        <authorList>
            <person name="Song W.-J."/>
            <person name="Kurnit D.M."/>
        </authorList>
    </citation>
    <scope>NUCLEOTIDE SEQUENCE [LARGE SCALE GENOMIC DNA]</scope>
    <source>
        <strain evidence="2 3">DSM 19599</strain>
    </source>
</reference>
<dbReference type="Proteomes" id="UP000186406">
    <property type="component" value="Unassembled WGS sequence"/>
</dbReference>
<dbReference type="InterPro" id="IPR011740">
    <property type="entry name" value="DUF2460"/>
</dbReference>
<dbReference type="Pfam" id="PF09343">
    <property type="entry name" value="DUF2460"/>
    <property type="match status" value="1"/>
</dbReference>
<sequence>MAGFHEVRFPVDVAFGSTGGPQRRTEVVTLGSGREQRNSRWARSRRRFDAGYGIRTLDELAEVIAFFEERRGRLYGFRFRDPLDFKSCPPSRAPAPTDQQIGIGDGATRTFRLVKRYGAGFAPYDREIAKPVAGTVRVAVGGAEQVAPAFALDTSTGVVTFASPPAAGAVVTAGFQFDCPVRFDTDAIEIDLSAFQAGALPSVPVVEIRP</sequence>
<evidence type="ECO:0000313" key="2">
    <source>
        <dbReference type="EMBL" id="SHO66233.1"/>
    </source>
</evidence>
<keyword evidence="3" id="KW-1185">Reference proteome</keyword>
<organism evidence="2 3">
    <name type="scientific">Pseudoxanthobacter soli DSM 19599</name>
    <dbReference type="NCBI Taxonomy" id="1123029"/>
    <lineage>
        <taxon>Bacteria</taxon>
        <taxon>Pseudomonadati</taxon>
        <taxon>Pseudomonadota</taxon>
        <taxon>Alphaproteobacteria</taxon>
        <taxon>Hyphomicrobiales</taxon>
        <taxon>Segnochrobactraceae</taxon>
        <taxon>Pseudoxanthobacter</taxon>
    </lineage>
</organism>
<dbReference type="RefSeq" id="WP_073629823.1">
    <property type="nucleotide sequence ID" value="NZ_FRXO01000005.1"/>
</dbReference>
<name>A0A1M7ZMV4_9HYPH</name>
<dbReference type="OrthoDB" id="1685145at2"/>
<proteinExistence type="predicted"/>
<dbReference type="EMBL" id="FRXO01000005">
    <property type="protein sequence ID" value="SHO66233.1"/>
    <property type="molecule type" value="Genomic_DNA"/>
</dbReference>
<dbReference type="STRING" id="1123029.SAMN02745172_02888"/>